<comment type="subcellular location">
    <subcellularLocation>
        <location evidence="1">Endoplasmic reticulum membrane</location>
        <topology evidence="1">Multi-pass membrane protein</topology>
    </subcellularLocation>
</comment>
<dbReference type="AlphaFoldDB" id="A0A6I9XLH7"/>
<reference evidence="11 12" key="1">
    <citation type="submission" date="2025-04" db="UniProtKB">
        <authorList>
            <consortium name="RefSeq"/>
        </authorList>
    </citation>
    <scope>IDENTIFICATION</scope>
</reference>
<feature type="domain" description="Phosphatidic acid phosphatase type 2/haloperoxidase" evidence="9">
    <location>
        <begin position="147"/>
        <end position="263"/>
    </location>
</feature>
<feature type="transmembrane region" description="Helical" evidence="8">
    <location>
        <begin position="406"/>
        <end position="425"/>
    </location>
</feature>
<feature type="transmembrane region" description="Helical" evidence="8">
    <location>
        <begin position="245"/>
        <end position="266"/>
    </location>
</feature>
<dbReference type="GO" id="GO:0005789">
    <property type="term" value="C:endoplasmic reticulum membrane"/>
    <property type="evidence" value="ECO:0007669"/>
    <property type="project" value="UniProtKB-SubCell"/>
</dbReference>
<sequence length="442" mass="50868">MVLELIRIMDYLKDPQLVASIQQFFGVEIYYDKHSKIIQKEKKKCIYTQIDDNEKNYVSTSHIKKINGYEVNSKQSNACTKQIDFLQQETKEPITEHKETEIISSNPDYTITNSFWYYLFVFGTELGDEIFYSMFFPFLFWNVDGAVGRKIILIWAIIMTIGQILKDVICWPRPACPPAVRLQNKWSQEYGMPSTHAMVGFSIPFSGILFTINKYIYPSSIGYVIAFLWCILVSMSRLYLGMHTVLDIIAGIILTIVLMILLVPLVDLTNSYIITNFWLVAILIIISIITIIYYPTSYKWTPTRSDTAMIVSVAAGVHVGTWLNYFTGVLRASQSSPPYHIIWPTYSMLGHLILRTVLGFSGVVATKVVCKFLSYFILCSILQINWKKLMKCQDYDGNRNKVFVDLVYKYASCFMIGVNAMYLLPQIFSMIGIERPAFYTEI</sequence>
<dbReference type="RefSeq" id="XP_011646793.1">
    <property type="nucleotide sequence ID" value="XM_011648491.2"/>
</dbReference>
<dbReference type="SUPFAM" id="SSF48317">
    <property type="entry name" value="Acid phosphatase/Vanadium-dependent haloperoxidase"/>
    <property type="match status" value="1"/>
</dbReference>
<dbReference type="CDD" id="cd03388">
    <property type="entry name" value="PAP2_SPPase1"/>
    <property type="match status" value="1"/>
</dbReference>
<dbReference type="Proteomes" id="UP000504615">
    <property type="component" value="Unplaced"/>
</dbReference>
<gene>
    <name evidence="11 12 13 14" type="primary">LOC105433277</name>
</gene>
<feature type="transmembrane region" description="Helical" evidence="8">
    <location>
        <begin position="215"/>
        <end position="233"/>
    </location>
</feature>
<evidence type="ECO:0000256" key="2">
    <source>
        <dbReference type="ARBA" id="ARBA00022692"/>
    </source>
</evidence>
<feature type="transmembrane region" description="Helical" evidence="8">
    <location>
        <begin position="272"/>
        <end position="295"/>
    </location>
</feature>
<comment type="similarity">
    <text evidence="7">Belongs to the type 2 lipid phosphate phosphatase family.</text>
</comment>
<dbReference type="RefSeq" id="XP_011646791.1">
    <property type="nucleotide sequence ID" value="XM_011648489.2"/>
</dbReference>
<dbReference type="PANTHER" id="PTHR14969:SF28">
    <property type="entry name" value="DIHYDROSPHINGOSINE 1-PHOSPHATE PHOSPHATASE LCB3-RELATED"/>
    <property type="match status" value="1"/>
</dbReference>
<evidence type="ECO:0000256" key="8">
    <source>
        <dbReference type="SAM" id="Phobius"/>
    </source>
</evidence>
<dbReference type="OrthoDB" id="301434at2759"/>
<dbReference type="Gene3D" id="1.20.144.10">
    <property type="entry name" value="Phosphatidic acid phosphatase type 2/haloperoxidase"/>
    <property type="match status" value="1"/>
</dbReference>
<evidence type="ECO:0000256" key="3">
    <source>
        <dbReference type="ARBA" id="ARBA00022801"/>
    </source>
</evidence>
<feature type="transmembrane region" description="Helical" evidence="8">
    <location>
        <begin position="152"/>
        <end position="169"/>
    </location>
</feature>
<dbReference type="GO" id="GO:0042392">
    <property type="term" value="F:sphingosine-1-phosphate phosphatase activity"/>
    <property type="evidence" value="ECO:0007669"/>
    <property type="project" value="TreeGrafter"/>
</dbReference>
<dbReference type="RefSeq" id="XP_011646792.1">
    <property type="nucleotide sequence ID" value="XM_011648490.2"/>
</dbReference>
<dbReference type="Pfam" id="PF01569">
    <property type="entry name" value="PAP2"/>
    <property type="match status" value="1"/>
</dbReference>
<dbReference type="InterPro" id="IPR036938">
    <property type="entry name" value="PAP2/HPO_sf"/>
</dbReference>
<evidence type="ECO:0000313" key="10">
    <source>
        <dbReference type="Proteomes" id="UP000504615"/>
    </source>
</evidence>
<dbReference type="InterPro" id="IPR000326">
    <property type="entry name" value="PAP2/HPO"/>
</dbReference>
<keyword evidence="2 8" id="KW-0812">Transmembrane</keyword>
<proteinExistence type="inferred from homology"/>
<evidence type="ECO:0000313" key="12">
    <source>
        <dbReference type="RefSeq" id="XP_011646792.1"/>
    </source>
</evidence>
<evidence type="ECO:0000313" key="14">
    <source>
        <dbReference type="RefSeq" id="XP_025075645.1"/>
    </source>
</evidence>
<evidence type="ECO:0000256" key="4">
    <source>
        <dbReference type="ARBA" id="ARBA00022824"/>
    </source>
</evidence>
<dbReference type="KEGG" id="pbar:105433277"/>
<dbReference type="GeneID" id="105433277"/>
<keyword evidence="3" id="KW-0378">Hydrolase</keyword>
<protein>
    <submittedName>
        <fullName evidence="11 12">Sphingosine-1-phosphate phosphatase 1-like</fullName>
    </submittedName>
</protein>
<organism evidence="10 12">
    <name type="scientific">Pogonomyrmex barbatus</name>
    <name type="common">red harvester ant</name>
    <dbReference type="NCBI Taxonomy" id="144034"/>
    <lineage>
        <taxon>Eukaryota</taxon>
        <taxon>Metazoa</taxon>
        <taxon>Ecdysozoa</taxon>
        <taxon>Arthropoda</taxon>
        <taxon>Hexapoda</taxon>
        <taxon>Insecta</taxon>
        <taxon>Pterygota</taxon>
        <taxon>Neoptera</taxon>
        <taxon>Endopterygota</taxon>
        <taxon>Hymenoptera</taxon>
        <taxon>Apocrita</taxon>
        <taxon>Aculeata</taxon>
        <taxon>Formicoidea</taxon>
        <taxon>Formicidae</taxon>
        <taxon>Myrmicinae</taxon>
        <taxon>Pogonomyrmex</taxon>
    </lineage>
</organism>
<accession>A0A6I9XLH7</accession>
<dbReference type="RefSeq" id="XP_025075645.1">
    <property type="nucleotide sequence ID" value="XM_025219860.1"/>
</dbReference>
<keyword evidence="5 8" id="KW-1133">Transmembrane helix</keyword>
<evidence type="ECO:0000313" key="13">
    <source>
        <dbReference type="RefSeq" id="XP_011646793.1"/>
    </source>
</evidence>
<feature type="transmembrane region" description="Helical" evidence="8">
    <location>
        <begin position="115"/>
        <end position="140"/>
    </location>
</feature>
<name>A0A6I9XLH7_9HYME</name>
<evidence type="ECO:0000256" key="1">
    <source>
        <dbReference type="ARBA" id="ARBA00004477"/>
    </source>
</evidence>
<evidence type="ECO:0000256" key="6">
    <source>
        <dbReference type="ARBA" id="ARBA00023136"/>
    </source>
</evidence>
<evidence type="ECO:0000313" key="11">
    <source>
        <dbReference type="RefSeq" id="XP_011646791.1"/>
    </source>
</evidence>
<evidence type="ECO:0000259" key="9">
    <source>
        <dbReference type="SMART" id="SM00014"/>
    </source>
</evidence>
<feature type="transmembrane region" description="Helical" evidence="8">
    <location>
        <begin position="190"/>
        <end position="209"/>
    </location>
</feature>
<keyword evidence="6 8" id="KW-0472">Membrane</keyword>
<feature type="transmembrane region" description="Helical" evidence="8">
    <location>
        <begin position="307"/>
        <end position="326"/>
    </location>
</feature>
<evidence type="ECO:0000256" key="7">
    <source>
        <dbReference type="ARBA" id="ARBA00038324"/>
    </source>
</evidence>
<keyword evidence="4" id="KW-0256">Endoplasmic reticulum</keyword>
<keyword evidence="10" id="KW-1185">Reference proteome</keyword>
<dbReference type="PANTHER" id="PTHR14969">
    <property type="entry name" value="SPHINGOSINE-1-PHOSPHATE PHOSPHOHYDROLASE"/>
    <property type="match status" value="1"/>
</dbReference>
<dbReference type="GO" id="GO:0006670">
    <property type="term" value="P:sphingosine metabolic process"/>
    <property type="evidence" value="ECO:0007669"/>
    <property type="project" value="TreeGrafter"/>
</dbReference>
<dbReference type="SMART" id="SM00014">
    <property type="entry name" value="acidPPc"/>
    <property type="match status" value="1"/>
</dbReference>
<evidence type="ECO:0000256" key="5">
    <source>
        <dbReference type="ARBA" id="ARBA00022989"/>
    </source>
</evidence>